<dbReference type="RefSeq" id="WP_048366341.1">
    <property type="nucleotide sequence ID" value="NZ_JAAEBV010000010.1"/>
</dbReference>
<dbReference type="GO" id="GO:0016787">
    <property type="term" value="F:hydrolase activity"/>
    <property type="evidence" value="ECO:0007669"/>
    <property type="project" value="UniProtKB-KW"/>
</dbReference>
<dbReference type="OrthoDB" id="9804993at2"/>
<proteinExistence type="predicted"/>
<dbReference type="Pfam" id="PF06821">
    <property type="entry name" value="Ser_hydrolase"/>
    <property type="match status" value="1"/>
</dbReference>
<dbReference type="EMBL" id="JYLF01000013">
    <property type="protein sequence ID" value="KMN11215.1"/>
    <property type="molecule type" value="Genomic_DNA"/>
</dbReference>
<name>A0A0J6I964_9PSED</name>
<dbReference type="InterPro" id="IPR029058">
    <property type="entry name" value="AB_hydrolase_fold"/>
</dbReference>
<sequence>MTVRVLILPGLFDSDPDHWQSQWEQRFSGFKRVKQTDWQTPTCADWVQRLHEKVTASERPVALVAHSLACTLIARWAHEYPDIAQKMVRGALLVAPSDTEADSYPGGTHGFTPMPLNLLPFESITVASTDDPYVSVERAKMFSDAWGSTLVHLPNAGHINGERGYGKWPQGIDLLFKLTGDQQFKQA</sequence>
<dbReference type="Proteomes" id="UP000036325">
    <property type="component" value="Unassembled WGS sequence"/>
</dbReference>
<dbReference type="Gene3D" id="3.40.50.1820">
    <property type="entry name" value="alpha/beta hydrolase"/>
    <property type="match status" value="1"/>
</dbReference>
<accession>A0A0J6I964</accession>
<keyword evidence="1" id="KW-0378">Hydrolase</keyword>
<accession>A0A0J6IWJ0</accession>
<dbReference type="InterPro" id="IPR010662">
    <property type="entry name" value="RBBP9/YdeN"/>
</dbReference>
<dbReference type="PATRIC" id="fig|1608994.3.peg.467"/>
<comment type="caution">
    <text evidence="1">The sequence shown here is derived from an EMBL/GenBank/DDBJ whole genome shotgun (WGS) entry which is preliminary data.</text>
</comment>
<dbReference type="STRING" id="1608994.TU86_21480"/>
<dbReference type="SUPFAM" id="SSF53474">
    <property type="entry name" value="alpha/beta-Hydrolases"/>
    <property type="match status" value="1"/>
</dbReference>
<reference evidence="1 2" key="1">
    <citation type="submission" date="2015-02" db="EMBL/GenBank/DDBJ databases">
        <title>Pseudomonas helleri sp. nov. and Pseudomonas weihenstephanensis sp. nov., isolated from raw cows milk.</title>
        <authorList>
            <person name="von Neubeck M."/>
            <person name="Huptas C."/>
            <person name="Wenning M."/>
            <person name="Scherer S."/>
        </authorList>
    </citation>
    <scope>NUCLEOTIDE SEQUENCE [LARGE SCALE GENOMIC DNA]</scope>
    <source>
        <strain evidence="1 2">DSM 29166</strain>
    </source>
</reference>
<organism evidence="1 2">
    <name type="scientific">Pseudomonas weihenstephanensis</name>
    <dbReference type="NCBI Taxonomy" id="1608994"/>
    <lineage>
        <taxon>Bacteria</taxon>
        <taxon>Pseudomonadati</taxon>
        <taxon>Pseudomonadota</taxon>
        <taxon>Gammaproteobacteria</taxon>
        <taxon>Pseudomonadales</taxon>
        <taxon>Pseudomonadaceae</taxon>
        <taxon>Pseudomonas</taxon>
    </lineage>
</organism>
<gene>
    <name evidence="1" type="ORF">TU86_21480</name>
</gene>
<evidence type="ECO:0000313" key="2">
    <source>
        <dbReference type="Proteomes" id="UP000036325"/>
    </source>
</evidence>
<protein>
    <submittedName>
        <fullName evidence="1">Alpha/beta hydrolase</fullName>
    </submittedName>
</protein>
<dbReference type="AlphaFoldDB" id="A0A0J6I964"/>
<evidence type="ECO:0000313" key="1">
    <source>
        <dbReference type="EMBL" id="KMN11215.1"/>
    </source>
</evidence>